<dbReference type="Pfam" id="PF00488">
    <property type="entry name" value="MutS_V"/>
    <property type="match status" value="1"/>
</dbReference>
<evidence type="ECO:0000256" key="10">
    <source>
        <dbReference type="ARBA" id="ARBA00073549"/>
    </source>
</evidence>
<dbReference type="InterPro" id="IPR045076">
    <property type="entry name" value="MutS"/>
</dbReference>
<dbReference type="GO" id="GO:0051026">
    <property type="term" value="P:chiasma assembly"/>
    <property type="evidence" value="ECO:0007669"/>
    <property type="project" value="TreeGrafter"/>
</dbReference>
<dbReference type="GO" id="GO:0005524">
    <property type="term" value="F:ATP binding"/>
    <property type="evidence" value="ECO:0007669"/>
    <property type="project" value="UniProtKB-KW"/>
</dbReference>
<feature type="compositionally biased region" description="Polar residues" evidence="12">
    <location>
        <begin position="653"/>
        <end position="665"/>
    </location>
</feature>
<keyword evidence="7" id="KW-0238">DNA-binding</keyword>
<dbReference type="PANTHER" id="PTHR11361">
    <property type="entry name" value="DNA MISMATCH REPAIR PROTEIN MUTS FAMILY MEMBER"/>
    <property type="match status" value="1"/>
</dbReference>
<evidence type="ECO:0000256" key="11">
    <source>
        <dbReference type="ARBA" id="ARBA00077470"/>
    </source>
</evidence>
<feature type="domain" description="DNA mismatch repair proteins mutS family" evidence="13">
    <location>
        <begin position="747"/>
        <end position="763"/>
    </location>
</feature>
<evidence type="ECO:0000259" key="13">
    <source>
        <dbReference type="PROSITE" id="PS00486"/>
    </source>
</evidence>
<dbReference type="GO" id="GO:0005634">
    <property type="term" value="C:nucleus"/>
    <property type="evidence" value="ECO:0007669"/>
    <property type="project" value="UniProtKB-SubCell"/>
</dbReference>
<dbReference type="InterPro" id="IPR036187">
    <property type="entry name" value="DNA_mismatch_repair_MutS_sf"/>
</dbReference>
<dbReference type="GO" id="GO:0005694">
    <property type="term" value="C:chromosome"/>
    <property type="evidence" value="ECO:0007669"/>
    <property type="project" value="UniProtKB-SubCell"/>
</dbReference>
<dbReference type="Pfam" id="PF05192">
    <property type="entry name" value="MutS_III"/>
    <property type="match status" value="1"/>
</dbReference>
<evidence type="ECO:0000256" key="9">
    <source>
        <dbReference type="ARBA" id="ARBA00023254"/>
    </source>
</evidence>
<evidence type="ECO:0000256" key="5">
    <source>
        <dbReference type="ARBA" id="ARBA00022741"/>
    </source>
</evidence>
<dbReference type="FunFam" id="3.40.50.300:FF:001067">
    <property type="entry name" value="DNA mismatch repair protein MSH5"/>
    <property type="match status" value="1"/>
</dbReference>
<dbReference type="CDD" id="cd03281">
    <property type="entry name" value="ABC_MSH5_euk"/>
    <property type="match status" value="1"/>
</dbReference>
<evidence type="ECO:0000256" key="4">
    <source>
        <dbReference type="ARBA" id="ARBA00022454"/>
    </source>
</evidence>
<feature type="compositionally biased region" description="Acidic residues" evidence="12">
    <location>
        <begin position="41"/>
        <end position="52"/>
    </location>
</feature>
<dbReference type="GO" id="GO:0006298">
    <property type="term" value="P:mismatch repair"/>
    <property type="evidence" value="ECO:0007669"/>
    <property type="project" value="InterPro"/>
</dbReference>
<dbReference type="EMBL" id="JAFIMR010000014">
    <property type="protein sequence ID" value="KAI1870056.1"/>
    <property type="molecule type" value="Genomic_DNA"/>
</dbReference>
<keyword evidence="4" id="KW-0158">Chromosome</keyword>
<dbReference type="SUPFAM" id="SSF52540">
    <property type="entry name" value="P-loop containing nucleoside triphosphate hydrolases"/>
    <property type="match status" value="1"/>
</dbReference>
<gene>
    <name evidence="14" type="ORF">JX265_006226</name>
</gene>
<keyword evidence="15" id="KW-1185">Reference proteome</keyword>
<dbReference type="Proteomes" id="UP000829685">
    <property type="component" value="Unassembled WGS sequence"/>
</dbReference>
<dbReference type="Gene3D" id="1.10.1420.10">
    <property type="match status" value="1"/>
</dbReference>
<keyword evidence="5" id="KW-0547">Nucleotide-binding</keyword>
<dbReference type="SMART" id="SM00534">
    <property type="entry name" value="MUTSac"/>
    <property type="match status" value="1"/>
</dbReference>
<evidence type="ECO:0000313" key="14">
    <source>
        <dbReference type="EMBL" id="KAI1870056.1"/>
    </source>
</evidence>
<dbReference type="InterPro" id="IPR027417">
    <property type="entry name" value="P-loop_NTPase"/>
</dbReference>
<feature type="region of interest" description="Disordered" evidence="12">
    <location>
        <begin position="644"/>
        <end position="670"/>
    </location>
</feature>
<evidence type="ECO:0000256" key="1">
    <source>
        <dbReference type="ARBA" id="ARBA00004123"/>
    </source>
</evidence>
<protein>
    <recommendedName>
        <fullName evidence="10">DNA mismatch repair protein MSH5</fullName>
    </recommendedName>
    <alternativeName>
        <fullName evidence="11">MutS protein homolog 5</fullName>
    </alternativeName>
</protein>
<dbReference type="Gene3D" id="3.40.50.300">
    <property type="entry name" value="P-loop containing nucleotide triphosphate hydrolases"/>
    <property type="match status" value="1"/>
</dbReference>
<keyword evidence="9" id="KW-0469">Meiosis</keyword>
<comment type="similarity">
    <text evidence="3">Belongs to the DNA mismatch repair MutS family.</text>
</comment>
<evidence type="ECO:0000313" key="15">
    <source>
        <dbReference type="Proteomes" id="UP000829685"/>
    </source>
</evidence>
<dbReference type="AlphaFoldDB" id="A0A9P9WM54"/>
<sequence>MTPRSAIYSPQLPAHPQRQRLSLRPSSLRGTSTTPAPPNPVEEDSLDGLNDDSLDADALNEVIMALDMKENGNLGCAYYIAADEALFLLEDVAAAGVEIVETLLVHAKPTTVLTPARTSQALLSLLAKGSDSEDGDDHDRTWPAAYILRTLKSTDFRYESARDKLLDLRTQQGDHAIVLVSVADELGDEHGREQGSMQGSLLRLGTFVNLESRLTIGCAGAVLGDIQRRRTAQYLPNDPDALVAFAIRSVEMFSLFDSMFVNADTLVSLQILQSEFHPNNQMRGPDKSNAGAKESLSVYGLFHFLACTPQGKSKLRKVFLRPSLDIDLITARQRTISFFIRPEHSDALATLTKDLRKIRNMRTSIAHLQKGVDTPGQRATVANNVWAAIQRFALHTLQIHETLAQMSGAEKIPIVRKVTESIYPATLRLVGEVISRTIDFEQSRERQRTAVKQGIDANLDEMKRSYEGMDNFLTEVNNRLRSDIPEWAQKYVQGCVFYPQLGFLTVVSLNSDTGKANYEGEGLNDVWDHMFTNDGVIYCKNRRMKEMDERFGDAYCMIIDREIEVLHELSVRLLEHEDAILAASDVLGELDSILALAIGSRKYNWVAPRMTTENVLHIQGGRHPLQELVVPSFVSNGCHLRAGDGAGVENPRSDGSSASQNSKDAPSTLVLTGPNHSGKSVYLKQVAVIVYLAHIGCFIPAERATIGLTDRILTRIATRESVVRQESAFAIDLRQAAFAINFATRRSLILIDEFGKGTDSADGAGLVTALLHHFTVLGSERPKLLAATHYHEIFEGNFLSESPHLSFAHMDVHIDFDASNAEDQLTYLFKLKPGRSVSSFGSRCAAMNGIDGAVVKRAEAIMLLLVRGEDLEAVCSKLSVTEEARLEEAESVARAFLEHDIEAPKPKGKQVDGTYRATLGKILVGGPSISDIPTTADNGW</sequence>
<proteinExistence type="inferred from homology"/>
<comment type="caution">
    <text evidence="14">The sequence shown here is derived from an EMBL/GenBank/DDBJ whole genome shotgun (WGS) entry which is preliminary data.</text>
</comment>
<dbReference type="InterPro" id="IPR007696">
    <property type="entry name" value="DNA_mismatch_repair_MutS_core"/>
</dbReference>
<name>A0A9P9WM54_9PEZI</name>
<feature type="region of interest" description="Disordered" evidence="12">
    <location>
        <begin position="1"/>
        <end position="52"/>
    </location>
</feature>
<dbReference type="InterPro" id="IPR000432">
    <property type="entry name" value="DNA_mismatch_repair_MutS_C"/>
</dbReference>
<evidence type="ECO:0000256" key="8">
    <source>
        <dbReference type="ARBA" id="ARBA00023242"/>
    </source>
</evidence>
<dbReference type="GO" id="GO:0030983">
    <property type="term" value="F:mismatched DNA binding"/>
    <property type="evidence" value="ECO:0007669"/>
    <property type="project" value="InterPro"/>
</dbReference>
<accession>A0A9P9WM54</accession>
<evidence type="ECO:0000256" key="2">
    <source>
        <dbReference type="ARBA" id="ARBA00004286"/>
    </source>
</evidence>
<feature type="compositionally biased region" description="Low complexity" evidence="12">
    <location>
        <begin position="19"/>
        <end position="34"/>
    </location>
</feature>
<keyword evidence="6" id="KW-0067">ATP-binding</keyword>
<evidence type="ECO:0000256" key="3">
    <source>
        <dbReference type="ARBA" id="ARBA00006271"/>
    </source>
</evidence>
<reference evidence="14" key="1">
    <citation type="submission" date="2021-03" db="EMBL/GenBank/DDBJ databases">
        <title>Revisited historic fungal species revealed as producer of novel bioactive compounds through whole genome sequencing and comparative genomics.</title>
        <authorList>
            <person name="Vignolle G.A."/>
            <person name="Hochenegger N."/>
            <person name="Mach R.L."/>
            <person name="Mach-Aigner A.R."/>
            <person name="Javad Rahimi M."/>
            <person name="Salim K.A."/>
            <person name="Chan C.M."/>
            <person name="Lim L.B.L."/>
            <person name="Cai F."/>
            <person name="Druzhinina I.S."/>
            <person name="U'Ren J.M."/>
            <person name="Derntl C."/>
        </authorList>
    </citation>
    <scope>NUCLEOTIDE SEQUENCE</scope>
    <source>
        <strain evidence="14">TUCIM 5799</strain>
    </source>
</reference>
<evidence type="ECO:0000256" key="6">
    <source>
        <dbReference type="ARBA" id="ARBA00022840"/>
    </source>
</evidence>
<dbReference type="SUPFAM" id="SSF48334">
    <property type="entry name" value="DNA repair protein MutS, domain III"/>
    <property type="match status" value="1"/>
</dbReference>
<evidence type="ECO:0000256" key="7">
    <source>
        <dbReference type="ARBA" id="ARBA00023125"/>
    </source>
</evidence>
<comment type="subcellular location">
    <subcellularLocation>
        <location evidence="2">Chromosome</location>
    </subcellularLocation>
    <subcellularLocation>
        <location evidence="1">Nucleus</location>
    </subcellularLocation>
</comment>
<keyword evidence="8" id="KW-0539">Nucleus</keyword>
<dbReference type="SMART" id="SM00533">
    <property type="entry name" value="MUTSd"/>
    <property type="match status" value="1"/>
</dbReference>
<dbReference type="PANTHER" id="PTHR11361:SF20">
    <property type="entry name" value="MUTS PROTEIN HOMOLOG 5"/>
    <property type="match status" value="1"/>
</dbReference>
<evidence type="ECO:0000256" key="12">
    <source>
        <dbReference type="SAM" id="MobiDB-lite"/>
    </source>
</evidence>
<dbReference type="PROSITE" id="PS00486">
    <property type="entry name" value="DNA_MISMATCH_REPAIR_2"/>
    <property type="match status" value="1"/>
</dbReference>
<organism evidence="14 15">
    <name type="scientific">Neoarthrinium moseri</name>
    <dbReference type="NCBI Taxonomy" id="1658444"/>
    <lineage>
        <taxon>Eukaryota</taxon>
        <taxon>Fungi</taxon>
        <taxon>Dikarya</taxon>
        <taxon>Ascomycota</taxon>
        <taxon>Pezizomycotina</taxon>
        <taxon>Sordariomycetes</taxon>
        <taxon>Xylariomycetidae</taxon>
        <taxon>Amphisphaeriales</taxon>
        <taxon>Apiosporaceae</taxon>
        <taxon>Neoarthrinium</taxon>
    </lineage>
</organism>
<dbReference type="GO" id="GO:0140664">
    <property type="term" value="F:ATP-dependent DNA damage sensor activity"/>
    <property type="evidence" value="ECO:0007669"/>
    <property type="project" value="InterPro"/>
</dbReference>